<evidence type="ECO:0000313" key="2">
    <source>
        <dbReference type="Proteomes" id="UP000247569"/>
    </source>
</evidence>
<dbReference type="InterPro" id="IPR036291">
    <property type="entry name" value="NAD(P)-bd_dom_sf"/>
</dbReference>
<dbReference type="Pfam" id="PF00106">
    <property type="entry name" value="adh_short"/>
    <property type="match status" value="1"/>
</dbReference>
<dbReference type="PANTHER" id="PTHR44147:SF2">
    <property type="entry name" value="DEHYDROGENASE_REDUCTASE SDR FAMILY MEMBER 1"/>
    <property type="match status" value="1"/>
</dbReference>
<protein>
    <submittedName>
        <fullName evidence="1">NAD(P)-dependent dehydrogenase (Short-subunit alcohol dehydrogenase family)</fullName>
    </submittedName>
</protein>
<name>A0A318KBT8_9NOCA</name>
<reference evidence="1 2" key="1">
    <citation type="submission" date="2018-05" db="EMBL/GenBank/DDBJ databases">
        <title>Genomic Encyclopedia of Type Strains, Phase IV (KMG-IV): sequencing the most valuable type-strain genomes for metagenomic binning, comparative biology and taxonomic classification.</title>
        <authorList>
            <person name="Goeker M."/>
        </authorList>
    </citation>
    <scope>NUCLEOTIDE SEQUENCE [LARGE SCALE GENOMIC DNA]</scope>
    <source>
        <strain evidence="1 2">DSM 44704</strain>
    </source>
</reference>
<dbReference type="Gene3D" id="3.40.50.720">
    <property type="entry name" value="NAD(P)-binding Rossmann-like Domain"/>
    <property type="match status" value="1"/>
</dbReference>
<dbReference type="PANTHER" id="PTHR44147">
    <property type="entry name" value="DEHYDROGENASE/REDUCTASE SDR FAMILY MEMBER 1"/>
    <property type="match status" value="1"/>
</dbReference>
<accession>A0A318KBT8</accession>
<gene>
    <name evidence="1" type="ORF">DFR70_12230</name>
</gene>
<dbReference type="SUPFAM" id="SSF51735">
    <property type="entry name" value="NAD(P)-binding Rossmann-fold domains"/>
    <property type="match status" value="1"/>
</dbReference>
<evidence type="ECO:0000313" key="1">
    <source>
        <dbReference type="EMBL" id="PXX54889.1"/>
    </source>
</evidence>
<dbReference type="EMBL" id="QJKF01000022">
    <property type="protein sequence ID" value="PXX54889.1"/>
    <property type="molecule type" value="Genomic_DNA"/>
</dbReference>
<sequence length="310" mass="33215">MSFHYVGWAPPDLRGTIALVTGASRGVGRGVALALGEAGATVYVTGRSRAGSATEELPGTVAETATEVSRRGGRGIALVCDHFDDDATAGVFRSIGKEQGRLDVLVNNAWAGYERGTEAKFDAPFWQQPMWRWDLFEKSLRGQYYAARLAVPLMQAAGTGLIANMSFTNGDTYLGQVAYDISKTSSDRMVVGMAYDLRKTSITAVSLHPGLVRTERVDAAWQALGAGPAAVAHSPEYVGRAVASLLGDPERHRWSGQKLAVGDLAQAYSFDDVDGRRPGAFQLEGRMTLATRMQRLNGIVASTRAEATVD</sequence>
<dbReference type="PRINTS" id="PR00081">
    <property type="entry name" value="GDHRDH"/>
</dbReference>
<organism evidence="1 2">
    <name type="scientific">Nocardia tenerifensis</name>
    <dbReference type="NCBI Taxonomy" id="228006"/>
    <lineage>
        <taxon>Bacteria</taxon>
        <taxon>Bacillati</taxon>
        <taxon>Actinomycetota</taxon>
        <taxon>Actinomycetes</taxon>
        <taxon>Mycobacteriales</taxon>
        <taxon>Nocardiaceae</taxon>
        <taxon>Nocardia</taxon>
    </lineage>
</organism>
<keyword evidence="2" id="KW-1185">Reference proteome</keyword>
<proteinExistence type="predicted"/>
<dbReference type="Proteomes" id="UP000247569">
    <property type="component" value="Unassembled WGS sequence"/>
</dbReference>
<dbReference type="InterPro" id="IPR002347">
    <property type="entry name" value="SDR_fam"/>
</dbReference>
<dbReference type="RefSeq" id="WP_051187868.1">
    <property type="nucleotide sequence ID" value="NZ_QJKF01000022.1"/>
</dbReference>
<comment type="caution">
    <text evidence="1">The sequence shown here is derived from an EMBL/GenBank/DDBJ whole genome shotgun (WGS) entry which is preliminary data.</text>
</comment>
<dbReference type="AlphaFoldDB" id="A0A318KBT8"/>
<dbReference type="OrthoDB" id="63584at2"/>